<dbReference type="SUPFAM" id="SSF52172">
    <property type="entry name" value="CheY-like"/>
    <property type="match status" value="1"/>
</dbReference>
<keyword evidence="9" id="KW-0547">Nucleotide-binding</keyword>
<evidence type="ECO:0000256" key="8">
    <source>
        <dbReference type="ARBA" id="ARBA00022692"/>
    </source>
</evidence>
<dbReference type="GO" id="GO:0009927">
    <property type="term" value="F:histidine phosphotransfer kinase activity"/>
    <property type="evidence" value="ECO:0007669"/>
    <property type="project" value="TreeGrafter"/>
</dbReference>
<keyword evidence="8 17" id="KW-0812">Transmembrane</keyword>
<dbReference type="CDD" id="cd00082">
    <property type="entry name" value="HisKA"/>
    <property type="match status" value="1"/>
</dbReference>
<dbReference type="SMART" id="SM00387">
    <property type="entry name" value="HATPase_c"/>
    <property type="match status" value="1"/>
</dbReference>
<dbReference type="Pfam" id="PF08447">
    <property type="entry name" value="PAS_3"/>
    <property type="match status" value="1"/>
</dbReference>
<feature type="transmembrane region" description="Helical" evidence="17">
    <location>
        <begin position="163"/>
        <end position="185"/>
    </location>
</feature>
<evidence type="ECO:0000256" key="6">
    <source>
        <dbReference type="ARBA" id="ARBA00022553"/>
    </source>
</evidence>
<feature type="domain" description="PAC" evidence="21">
    <location>
        <begin position="763"/>
        <end position="815"/>
    </location>
</feature>
<comment type="catalytic activity">
    <reaction evidence="1">
        <text>ATP + protein L-histidine = ADP + protein N-phospho-L-histidine.</text>
        <dbReference type="EC" id="2.7.13.3"/>
    </reaction>
</comment>
<keyword evidence="24" id="KW-1185">Reference proteome</keyword>
<feature type="domain" description="PAS" evidence="20">
    <location>
        <begin position="308"/>
        <end position="378"/>
    </location>
</feature>
<dbReference type="PROSITE" id="PS50113">
    <property type="entry name" value="PAC"/>
    <property type="match status" value="4"/>
</dbReference>
<evidence type="ECO:0000259" key="20">
    <source>
        <dbReference type="PROSITE" id="PS50112"/>
    </source>
</evidence>
<dbReference type="InterPro" id="IPR004358">
    <property type="entry name" value="Sig_transdc_His_kin-like_C"/>
</dbReference>
<dbReference type="Pfam" id="PF00512">
    <property type="entry name" value="HisKA"/>
    <property type="match status" value="1"/>
</dbReference>
<dbReference type="OrthoDB" id="9801651at2"/>
<feature type="transmembrane region" description="Helical" evidence="17">
    <location>
        <begin position="68"/>
        <end position="86"/>
    </location>
</feature>
<feature type="domain" description="PAC" evidence="21">
    <location>
        <begin position="634"/>
        <end position="686"/>
    </location>
</feature>
<dbReference type="Pfam" id="PF00072">
    <property type="entry name" value="Response_reg"/>
    <property type="match status" value="1"/>
</dbReference>
<dbReference type="InterPro" id="IPR003594">
    <property type="entry name" value="HATPase_dom"/>
</dbReference>
<dbReference type="SUPFAM" id="SSF47226">
    <property type="entry name" value="Histidine-containing phosphotransfer domain, HPT domain"/>
    <property type="match status" value="1"/>
</dbReference>
<dbReference type="FunFam" id="1.10.287.130:FF:000004">
    <property type="entry name" value="Ethylene receptor 1"/>
    <property type="match status" value="1"/>
</dbReference>
<dbReference type="CDD" id="cd16922">
    <property type="entry name" value="HATPase_EvgS-ArcB-TorS-like"/>
    <property type="match status" value="1"/>
</dbReference>
<feature type="transmembrane region" description="Helical" evidence="17">
    <location>
        <begin position="274"/>
        <end position="296"/>
    </location>
</feature>
<dbReference type="InterPro" id="IPR036890">
    <property type="entry name" value="HATPase_C_sf"/>
</dbReference>
<feature type="domain" description="PAS" evidence="20">
    <location>
        <begin position="561"/>
        <end position="631"/>
    </location>
</feature>
<feature type="transmembrane region" description="Helical" evidence="17">
    <location>
        <begin position="15"/>
        <end position="37"/>
    </location>
</feature>
<dbReference type="InterPro" id="IPR001789">
    <property type="entry name" value="Sig_transdc_resp-reg_receiver"/>
</dbReference>
<feature type="transmembrane region" description="Helical" evidence="17">
    <location>
        <begin position="92"/>
        <end position="115"/>
    </location>
</feature>
<evidence type="ECO:0000259" key="19">
    <source>
        <dbReference type="PROSITE" id="PS50110"/>
    </source>
</evidence>
<feature type="modified residue" description="Phosphohistidine" evidence="15">
    <location>
        <position position="1253"/>
    </location>
</feature>
<evidence type="ECO:0000256" key="7">
    <source>
        <dbReference type="ARBA" id="ARBA00022679"/>
    </source>
</evidence>
<keyword evidence="5" id="KW-0997">Cell inner membrane</keyword>
<dbReference type="InterPro" id="IPR001610">
    <property type="entry name" value="PAC"/>
</dbReference>
<comment type="subcellular location">
    <subcellularLocation>
        <location evidence="2">Cell inner membrane</location>
        <topology evidence="2">Multi-pass membrane protein</topology>
    </subcellularLocation>
</comment>
<dbReference type="NCBIfam" id="TIGR00229">
    <property type="entry name" value="sensory_box"/>
    <property type="match status" value="4"/>
</dbReference>
<evidence type="ECO:0000256" key="5">
    <source>
        <dbReference type="ARBA" id="ARBA00022519"/>
    </source>
</evidence>
<evidence type="ECO:0000256" key="13">
    <source>
        <dbReference type="ARBA" id="ARBA00023012"/>
    </source>
</evidence>
<dbReference type="Proteomes" id="UP000319931">
    <property type="component" value="Unassembled WGS sequence"/>
</dbReference>
<dbReference type="EC" id="2.7.13.3" evidence="3"/>
<evidence type="ECO:0000256" key="3">
    <source>
        <dbReference type="ARBA" id="ARBA00012438"/>
    </source>
</evidence>
<dbReference type="PROSITE" id="PS50894">
    <property type="entry name" value="HPT"/>
    <property type="match status" value="1"/>
</dbReference>
<evidence type="ECO:0000259" key="22">
    <source>
        <dbReference type="PROSITE" id="PS50894"/>
    </source>
</evidence>
<feature type="domain" description="PAC" evidence="21">
    <location>
        <begin position="508"/>
        <end position="560"/>
    </location>
</feature>
<dbReference type="InterPro" id="IPR011006">
    <property type="entry name" value="CheY-like_superfamily"/>
</dbReference>
<dbReference type="CDD" id="cd00130">
    <property type="entry name" value="PAS"/>
    <property type="match status" value="4"/>
</dbReference>
<feature type="domain" description="Histidine kinase" evidence="18">
    <location>
        <begin position="833"/>
        <end position="1049"/>
    </location>
</feature>
<dbReference type="InterPro" id="IPR013767">
    <property type="entry name" value="PAS_fold"/>
</dbReference>
<evidence type="ECO:0000256" key="9">
    <source>
        <dbReference type="ARBA" id="ARBA00022741"/>
    </source>
</evidence>
<dbReference type="Pfam" id="PF01627">
    <property type="entry name" value="Hpt"/>
    <property type="match status" value="1"/>
</dbReference>
<gene>
    <name evidence="23" type="ORF">EAH76_23365</name>
</gene>
<evidence type="ECO:0000259" key="18">
    <source>
        <dbReference type="PROSITE" id="PS50109"/>
    </source>
</evidence>
<protein>
    <recommendedName>
        <fullName evidence="3">histidine kinase</fullName>
        <ecNumber evidence="3">2.7.13.3</ecNumber>
    </recommendedName>
</protein>
<evidence type="ECO:0000256" key="1">
    <source>
        <dbReference type="ARBA" id="ARBA00000085"/>
    </source>
</evidence>
<dbReference type="SMART" id="SM00448">
    <property type="entry name" value="REC"/>
    <property type="match status" value="1"/>
</dbReference>
<sequence>MTKIIVEPTSRRAKFVLRVLAILAIAGLVSALAYAGLALTRTGGRVAALWLPNAVLVGILLRTRNNSCPWIVAACFAANVVTNMLVGDVPSVAVTLSFANATEVVIAIFVMRRAFGRNPEVGDLRTLGAFLALAIMAPLASGAVALTGLATNDQDMLTAYGSWVISDGLSLAIVTPLILVAVDAWRARRPLTRSTATNWGVLLCLALIGSVLIFSQERFPFLFLACPIVIVAAFRAGIPGTAASVGIVAVVASIATFLGTGPIMLVHGDVAAKILVLQAFLATAFAMGLPVATVLAGRETLRRQLADAQSFTSTILDNMQEVVFRTDTAGRWIFLNPAWENLTGYSVRESLGWTTTKLLHTEDKAVTLDIYPKIAVGDLEEARLRQRFFTASGERRHIEVLVRRLTDGDGRFIGTTGNIRDVSEAVHHDRELAESEARFRCMAEAAPVGIFRADALGQVTYVNRLWCEKVGLTVNESLGSGWMQAVADPQAYADDPAFTGFHAAGDVRRRTVRLRGVAGDDLWVETVNAAEFDENGTLTGYVGVIVDVTVQRAATEALRDSERKFQTLANLAPAGIFRTDGTGNCQYVNDAWLRLTGFEDDSWRNDGWTTSLHPDDRDRVYAAWAAAVAERRAFREEWRWVRKDGSISWVDGIGRPEVDEKGVVSSFVGVNIDITERRAAEVKLAEREAQLELLATNATDAVFRIGLDGRCRYASPSVGRLTGIDPAQIVGRQMLARFHPEDCATVTDAFLNLASGSLSETIITYRSELAGEPGVYRWLEANCGLVRDVAGRPSEVIASIRDVSSKKEMEEALRQARANAENATSAKAAFLANMSHEIRTPMNGVLGFTELLAASSLDQEQQRQVQLIAESGRAMMRLLNDILDISKIDSGQMEISSEPVDLRHKLQNCVRLMEAVAMSKGLLLTLDIDPVLPEYILSDALRIRQIALNLIGNALKFTDTGGVTVRASVLDQTLLIEVIDTGVGIPDDRLNAIFQQFAQADGSIARRFGGTGLGLSISSELARLMGGAIDVRSELDKGSTFTIRLPLQVTTRNSNEQAAFAAAERNEPLAKRARILIAEDYEINQMLMLSLATAANFDAAIAKDGAEAVRMVEDAAADGKPYDLVFMDMQMPLVDGLEATRRLRARGFSAERLPIVALTANAYQDDIRACLEAGMQTHLSKPVRTRDLTDVISRFVKNTMREKALDQPVLLSADSIQDLYLERRETTLKVIATAVREKHLDKQSLAHITDLLHKLAGTAGFFGEAALGSAAAELEAQLTRVASDETLSVLSDGWPKLADAA</sequence>
<evidence type="ECO:0000313" key="23">
    <source>
        <dbReference type="EMBL" id="TPG46556.1"/>
    </source>
</evidence>
<reference evidence="23 24" key="1">
    <citation type="journal article" date="2019" name="Environ. Microbiol.">
        <title>Species interactions and distinct microbial communities in high Arctic permafrost affected cryosols are associated with the CH4 and CO2 gas fluxes.</title>
        <authorList>
            <person name="Altshuler I."/>
            <person name="Hamel J."/>
            <person name="Turney S."/>
            <person name="Magnuson E."/>
            <person name="Levesque R."/>
            <person name="Greer C."/>
            <person name="Whyte L.G."/>
        </authorList>
    </citation>
    <scope>NUCLEOTIDE SEQUENCE [LARGE SCALE GENOMIC DNA]</scope>
    <source>
        <strain evidence="23 24">E6.1</strain>
    </source>
</reference>
<keyword evidence="11" id="KW-0067">ATP-binding</keyword>
<dbReference type="InterPro" id="IPR036641">
    <property type="entry name" value="HPT_dom_sf"/>
</dbReference>
<keyword evidence="7" id="KW-0808">Transferase</keyword>
<evidence type="ECO:0000256" key="11">
    <source>
        <dbReference type="ARBA" id="ARBA00022840"/>
    </source>
</evidence>
<dbReference type="Pfam" id="PF05231">
    <property type="entry name" value="MASE1"/>
    <property type="match status" value="1"/>
</dbReference>
<feature type="modified residue" description="4-aspartylphosphate" evidence="16">
    <location>
        <position position="1128"/>
    </location>
</feature>
<dbReference type="InterPro" id="IPR000014">
    <property type="entry name" value="PAS"/>
</dbReference>
<dbReference type="GO" id="GO:0006355">
    <property type="term" value="P:regulation of DNA-templated transcription"/>
    <property type="evidence" value="ECO:0007669"/>
    <property type="project" value="InterPro"/>
</dbReference>
<dbReference type="Pfam" id="PF00989">
    <property type="entry name" value="PAS"/>
    <property type="match status" value="3"/>
</dbReference>
<dbReference type="Gene3D" id="3.30.565.10">
    <property type="entry name" value="Histidine kinase-like ATPase, C-terminal domain"/>
    <property type="match status" value="1"/>
</dbReference>
<dbReference type="RefSeq" id="WP_140852677.1">
    <property type="nucleotide sequence ID" value="NZ_RCZC01000013.1"/>
</dbReference>
<dbReference type="SMART" id="SM00086">
    <property type="entry name" value="PAC"/>
    <property type="match status" value="4"/>
</dbReference>
<dbReference type="Gene3D" id="3.30.450.20">
    <property type="entry name" value="PAS domain"/>
    <property type="match status" value="4"/>
</dbReference>
<dbReference type="SUPFAM" id="SSF55874">
    <property type="entry name" value="ATPase domain of HSP90 chaperone/DNA topoisomerase II/histidine kinase"/>
    <property type="match status" value="1"/>
</dbReference>
<dbReference type="InterPro" id="IPR008207">
    <property type="entry name" value="Sig_transdc_His_kin_Hpt_dom"/>
</dbReference>
<dbReference type="FunFam" id="3.30.565.10:FF:000010">
    <property type="entry name" value="Sensor histidine kinase RcsC"/>
    <property type="match status" value="1"/>
</dbReference>
<feature type="transmembrane region" description="Helical" evidence="17">
    <location>
        <begin position="245"/>
        <end position="268"/>
    </location>
</feature>
<evidence type="ECO:0000256" key="10">
    <source>
        <dbReference type="ARBA" id="ARBA00022777"/>
    </source>
</evidence>
<dbReference type="InterPro" id="IPR036097">
    <property type="entry name" value="HisK_dim/P_sf"/>
</dbReference>
<dbReference type="PANTHER" id="PTHR43047:SF72">
    <property type="entry name" value="OSMOSENSING HISTIDINE PROTEIN KINASE SLN1"/>
    <property type="match status" value="1"/>
</dbReference>
<dbReference type="CDD" id="cd17546">
    <property type="entry name" value="REC_hyHK_CKI1_RcsC-like"/>
    <property type="match status" value="1"/>
</dbReference>
<dbReference type="InterPro" id="IPR000700">
    <property type="entry name" value="PAS-assoc_C"/>
</dbReference>
<keyword evidence="12 17" id="KW-1133">Transmembrane helix</keyword>
<dbReference type="SMART" id="SM00091">
    <property type="entry name" value="PAS"/>
    <property type="match status" value="4"/>
</dbReference>
<dbReference type="InterPro" id="IPR003661">
    <property type="entry name" value="HisK_dim/P_dom"/>
</dbReference>
<name>A0A502FAX4_9SPHN</name>
<keyword evidence="14 17" id="KW-0472">Membrane</keyword>
<dbReference type="InterPro" id="IPR035965">
    <property type="entry name" value="PAS-like_dom_sf"/>
</dbReference>
<organism evidence="23 24">
    <name type="scientific">Sphingomonas glacialis</name>
    <dbReference type="NCBI Taxonomy" id="658225"/>
    <lineage>
        <taxon>Bacteria</taxon>
        <taxon>Pseudomonadati</taxon>
        <taxon>Pseudomonadota</taxon>
        <taxon>Alphaproteobacteria</taxon>
        <taxon>Sphingomonadales</taxon>
        <taxon>Sphingomonadaceae</taxon>
        <taxon>Sphingomonas</taxon>
    </lineage>
</organism>
<dbReference type="SUPFAM" id="SSF47384">
    <property type="entry name" value="Homodimeric domain of signal transducing histidine kinase"/>
    <property type="match status" value="1"/>
</dbReference>
<dbReference type="Gene3D" id="1.20.120.160">
    <property type="entry name" value="HPT domain"/>
    <property type="match status" value="1"/>
</dbReference>
<dbReference type="SMART" id="SM00388">
    <property type="entry name" value="HisKA"/>
    <property type="match status" value="1"/>
</dbReference>
<feature type="transmembrane region" description="Helical" evidence="17">
    <location>
        <begin position="127"/>
        <end position="151"/>
    </location>
</feature>
<dbReference type="PANTHER" id="PTHR43047">
    <property type="entry name" value="TWO-COMPONENT HISTIDINE PROTEIN KINASE"/>
    <property type="match status" value="1"/>
</dbReference>
<evidence type="ECO:0000256" key="14">
    <source>
        <dbReference type="ARBA" id="ARBA00023136"/>
    </source>
</evidence>
<dbReference type="PRINTS" id="PR00344">
    <property type="entry name" value="BCTRLSENSOR"/>
</dbReference>
<dbReference type="PROSITE" id="PS50109">
    <property type="entry name" value="HIS_KIN"/>
    <property type="match status" value="1"/>
</dbReference>
<dbReference type="InterPro" id="IPR005467">
    <property type="entry name" value="His_kinase_dom"/>
</dbReference>
<keyword evidence="4" id="KW-1003">Cell membrane</keyword>
<dbReference type="SUPFAM" id="SSF55785">
    <property type="entry name" value="PYP-like sensor domain (PAS domain)"/>
    <property type="match status" value="4"/>
</dbReference>
<dbReference type="GO" id="GO:0000155">
    <property type="term" value="F:phosphorelay sensor kinase activity"/>
    <property type="evidence" value="ECO:0007669"/>
    <property type="project" value="InterPro"/>
</dbReference>
<evidence type="ECO:0000256" key="12">
    <source>
        <dbReference type="ARBA" id="ARBA00022989"/>
    </source>
</evidence>
<dbReference type="InterPro" id="IPR013655">
    <property type="entry name" value="PAS_fold_3"/>
</dbReference>
<feature type="transmembrane region" description="Helical" evidence="17">
    <location>
        <begin position="197"/>
        <end position="215"/>
    </location>
</feature>
<proteinExistence type="predicted"/>
<feature type="domain" description="PAS" evidence="20">
    <location>
        <begin position="687"/>
        <end position="757"/>
    </location>
</feature>
<feature type="domain" description="Response regulatory" evidence="19">
    <location>
        <begin position="1074"/>
        <end position="1196"/>
    </location>
</feature>
<feature type="domain" description="PAC" evidence="21">
    <location>
        <begin position="382"/>
        <end position="434"/>
    </location>
</feature>
<comment type="caution">
    <text evidence="23">The sequence shown here is derived from an EMBL/GenBank/DDBJ whole genome shotgun (WGS) entry which is preliminary data.</text>
</comment>
<keyword evidence="13" id="KW-0902">Two-component regulatory system</keyword>
<dbReference type="GO" id="GO:0005524">
    <property type="term" value="F:ATP binding"/>
    <property type="evidence" value="ECO:0007669"/>
    <property type="project" value="UniProtKB-KW"/>
</dbReference>
<feature type="transmembrane region" description="Helical" evidence="17">
    <location>
        <begin position="43"/>
        <end position="61"/>
    </location>
</feature>
<dbReference type="PROSITE" id="PS50112">
    <property type="entry name" value="PAS"/>
    <property type="match status" value="4"/>
</dbReference>
<evidence type="ECO:0000256" key="2">
    <source>
        <dbReference type="ARBA" id="ARBA00004429"/>
    </source>
</evidence>
<keyword evidence="6 16" id="KW-0597">Phosphoprotein</keyword>
<dbReference type="Gene3D" id="3.40.50.2300">
    <property type="match status" value="1"/>
</dbReference>
<keyword evidence="10" id="KW-0418">Kinase</keyword>
<dbReference type="Gene3D" id="1.10.287.130">
    <property type="match status" value="1"/>
</dbReference>
<dbReference type="EMBL" id="RCZC01000013">
    <property type="protein sequence ID" value="TPG46556.1"/>
    <property type="molecule type" value="Genomic_DNA"/>
</dbReference>
<dbReference type="Pfam" id="PF02518">
    <property type="entry name" value="HATPase_c"/>
    <property type="match status" value="1"/>
</dbReference>
<feature type="domain" description="HPt" evidence="22">
    <location>
        <begin position="1209"/>
        <end position="1301"/>
    </location>
</feature>
<evidence type="ECO:0000256" key="16">
    <source>
        <dbReference type="PROSITE-ProRule" id="PRU00169"/>
    </source>
</evidence>
<evidence type="ECO:0000256" key="17">
    <source>
        <dbReference type="SAM" id="Phobius"/>
    </source>
</evidence>
<evidence type="ECO:0000313" key="24">
    <source>
        <dbReference type="Proteomes" id="UP000319931"/>
    </source>
</evidence>
<feature type="domain" description="PAS" evidence="20">
    <location>
        <begin position="435"/>
        <end position="490"/>
    </location>
</feature>
<evidence type="ECO:0000256" key="4">
    <source>
        <dbReference type="ARBA" id="ARBA00022475"/>
    </source>
</evidence>
<dbReference type="InterPro" id="IPR007895">
    <property type="entry name" value="MASE1"/>
</dbReference>
<dbReference type="PROSITE" id="PS50110">
    <property type="entry name" value="RESPONSE_REGULATORY"/>
    <property type="match status" value="1"/>
</dbReference>
<accession>A0A502FAX4</accession>
<evidence type="ECO:0000259" key="21">
    <source>
        <dbReference type="PROSITE" id="PS50113"/>
    </source>
</evidence>
<dbReference type="GO" id="GO:0005886">
    <property type="term" value="C:plasma membrane"/>
    <property type="evidence" value="ECO:0007669"/>
    <property type="project" value="UniProtKB-SubCell"/>
</dbReference>
<evidence type="ECO:0000256" key="15">
    <source>
        <dbReference type="PROSITE-ProRule" id="PRU00110"/>
    </source>
</evidence>